<name>A0A6N7ITJ5_9FIRM</name>
<dbReference type="AlphaFoldDB" id="A0A6N7ITJ5"/>
<evidence type="ECO:0000256" key="1">
    <source>
        <dbReference type="SAM" id="MobiDB-lite"/>
    </source>
</evidence>
<evidence type="ECO:0000313" key="3">
    <source>
        <dbReference type="Proteomes" id="UP000441717"/>
    </source>
</evidence>
<dbReference type="OrthoDB" id="1807882at2"/>
<organism evidence="2 3">
    <name type="scientific">Desulfofundulus thermobenzoicus</name>
    <dbReference type="NCBI Taxonomy" id="29376"/>
    <lineage>
        <taxon>Bacteria</taxon>
        <taxon>Bacillati</taxon>
        <taxon>Bacillota</taxon>
        <taxon>Clostridia</taxon>
        <taxon>Eubacteriales</taxon>
        <taxon>Peptococcaceae</taxon>
        <taxon>Desulfofundulus</taxon>
    </lineage>
</organism>
<feature type="region of interest" description="Disordered" evidence="1">
    <location>
        <begin position="1"/>
        <end position="23"/>
    </location>
</feature>
<dbReference type="Proteomes" id="UP000441717">
    <property type="component" value="Unassembled WGS sequence"/>
</dbReference>
<proteinExistence type="predicted"/>
<evidence type="ECO:0000313" key="2">
    <source>
        <dbReference type="EMBL" id="MQL52418.1"/>
    </source>
</evidence>
<sequence length="94" mass="10212">MVGCSRNPVSGLPAQSQAEGTTAPRFEVIFEHKETRNIGGFTVIRDNRTGQEYLVVTGLNGSPAVVPLDQRPVTPNTGAMRSNFMEQELLAVPR</sequence>
<protein>
    <submittedName>
        <fullName evidence="2">Uncharacterized protein</fullName>
    </submittedName>
</protein>
<accession>A0A6N7ITJ5</accession>
<reference evidence="2 3" key="1">
    <citation type="submission" date="2019-10" db="EMBL/GenBank/DDBJ databases">
        <title>Comparative genomics of sulfur disproportionating microorganisms.</title>
        <authorList>
            <person name="Ward L.M."/>
            <person name="Bertran E."/>
            <person name="Johnston D."/>
        </authorList>
    </citation>
    <scope>NUCLEOTIDE SEQUENCE [LARGE SCALE GENOMIC DNA]</scope>
    <source>
        <strain evidence="2 3">DSM 14055</strain>
    </source>
</reference>
<gene>
    <name evidence="2" type="ORF">GFC01_09105</name>
</gene>
<dbReference type="EMBL" id="WHYR01000021">
    <property type="protein sequence ID" value="MQL52418.1"/>
    <property type="molecule type" value="Genomic_DNA"/>
</dbReference>
<comment type="caution">
    <text evidence="2">The sequence shown here is derived from an EMBL/GenBank/DDBJ whole genome shotgun (WGS) entry which is preliminary data.</text>
</comment>
<keyword evidence="3" id="KW-1185">Reference proteome</keyword>
<dbReference type="RefSeq" id="WP_152946495.1">
    <property type="nucleotide sequence ID" value="NZ_WHYR01000021.1"/>
</dbReference>